<dbReference type="Proteomes" id="UP000619534">
    <property type="component" value="Unassembled WGS sequence"/>
</dbReference>
<reference evidence="2" key="1">
    <citation type="journal article" date="2019" name="Int. J. Syst. Evol. Microbiol.">
        <title>The Global Catalogue of Microorganisms (GCM) 10K type strain sequencing project: providing services to taxonomists for standard genome sequencing and annotation.</title>
        <authorList>
            <consortium name="The Broad Institute Genomics Platform"/>
            <consortium name="The Broad Institute Genome Sequencing Center for Infectious Disease"/>
            <person name="Wu L."/>
            <person name="Ma J."/>
        </authorList>
    </citation>
    <scope>NUCLEOTIDE SEQUENCE [LARGE SCALE GENOMIC DNA]</scope>
    <source>
        <strain evidence="2">CCM 7282</strain>
    </source>
</reference>
<comment type="caution">
    <text evidence="1">The sequence shown here is derived from an EMBL/GenBank/DDBJ whole genome shotgun (WGS) entry which is preliminary data.</text>
</comment>
<accession>A0ABQ1NE25</accession>
<protein>
    <submittedName>
        <fullName evidence="1">ABC transporter-associated protein EcsC</fullName>
    </submittedName>
</protein>
<organism evidence="1 2">
    <name type="scientific">Thalassobacillus devorans</name>
    <dbReference type="NCBI Taxonomy" id="279813"/>
    <lineage>
        <taxon>Bacteria</taxon>
        <taxon>Bacillati</taxon>
        <taxon>Bacillota</taxon>
        <taxon>Bacilli</taxon>
        <taxon>Bacillales</taxon>
        <taxon>Bacillaceae</taxon>
        <taxon>Thalassobacillus</taxon>
    </lineage>
</organism>
<sequence>MLSSYEEQVLREAKRWEKSLSKRDTLIQRSSKRIQTKINKKIPERVHHVVTESIRTMIEAALTTSEYIDPVEVRQDASFREREGMVRERMKRYKRTAAVEGAGTGAGGLLLGMADFPLLLSIKMKFLFDVGQLYGYEVRDYQERMYILHVFMLAFSSDNRQREIADIINKWEQEQRKWKEVDWKSLQLEYRDTIDFVKMLQLVPGFGAVVGAWANTKLLEQLGETAMNCYRLRTLRDR</sequence>
<keyword evidence="2" id="KW-1185">Reference proteome</keyword>
<dbReference type="Pfam" id="PF12787">
    <property type="entry name" value="EcsC"/>
    <property type="match status" value="1"/>
</dbReference>
<dbReference type="PANTHER" id="PTHR41260">
    <property type="entry name" value="PROTEIN ECSC"/>
    <property type="match status" value="1"/>
</dbReference>
<gene>
    <name evidence="1" type="primary">ecsC</name>
    <name evidence="1" type="ORF">GCM10007216_00740</name>
</gene>
<dbReference type="InterPro" id="IPR024787">
    <property type="entry name" value="EcsC"/>
</dbReference>
<dbReference type="EMBL" id="BMCJ01000001">
    <property type="protein sequence ID" value="GGC73967.1"/>
    <property type="molecule type" value="Genomic_DNA"/>
</dbReference>
<proteinExistence type="predicted"/>
<evidence type="ECO:0000313" key="2">
    <source>
        <dbReference type="Proteomes" id="UP000619534"/>
    </source>
</evidence>
<name>A0ABQ1NE25_9BACI</name>
<evidence type="ECO:0000313" key="1">
    <source>
        <dbReference type="EMBL" id="GGC73967.1"/>
    </source>
</evidence>
<dbReference type="PANTHER" id="PTHR41260:SF1">
    <property type="entry name" value="PROTEIN ECSC"/>
    <property type="match status" value="1"/>
</dbReference>
<dbReference type="RefSeq" id="WP_062444231.1">
    <property type="nucleotide sequence ID" value="NZ_BMCJ01000001.1"/>
</dbReference>